<dbReference type="KEGG" id="fsm:CCS41_12320"/>
<dbReference type="Proteomes" id="UP000261875">
    <property type="component" value="Chromosome"/>
</dbReference>
<reference evidence="1 2" key="1">
    <citation type="submission" date="2017-05" db="EMBL/GenBank/DDBJ databases">
        <title>Genome sequence of Candidatus Fukatsuia symbiotica and Candidatus Hamiltonella defensa from Acyrthosiphon pisum strain 5D.</title>
        <authorList>
            <person name="Patel V.A."/>
            <person name="Chevignon G."/>
            <person name="Russell J.A."/>
            <person name="Oliver K.M."/>
        </authorList>
    </citation>
    <scope>NUCLEOTIDE SEQUENCE [LARGE SCALE GENOMIC DNA]</scope>
    <source>
        <strain evidence="1 2">5D</strain>
    </source>
</reference>
<proteinExistence type="predicted"/>
<organism evidence="1 2">
    <name type="scientific">Candidatus Fukatsuia symbiotica</name>
    <dbReference type="NCBI Taxonomy" id="1878942"/>
    <lineage>
        <taxon>Bacteria</taxon>
        <taxon>Pseudomonadati</taxon>
        <taxon>Pseudomonadota</taxon>
        <taxon>Gammaproteobacteria</taxon>
        <taxon>Enterobacterales</taxon>
        <taxon>Yersiniaceae</taxon>
        <taxon>Candidatus Fukatsuia</taxon>
    </lineage>
</organism>
<evidence type="ECO:0008006" key="3">
    <source>
        <dbReference type="Google" id="ProtNLM"/>
    </source>
</evidence>
<gene>
    <name evidence="1" type="ORF">CCS41_12320</name>
</gene>
<keyword evidence="2" id="KW-1185">Reference proteome</keyword>
<name>A0A2U8I7E0_9GAMM</name>
<sequence length="89" mass="10225">MGLCAIDHKTTPGNQCAYPIPKLTHRINPLTLLFNKQLAIVRQQTHALKNILLLFSDMFMILKATRFQKTDSGRLFEYLNSDVRNGKNH</sequence>
<protein>
    <recommendedName>
        <fullName evidence="3">Transposase DDE domain-containing protein</fullName>
    </recommendedName>
</protein>
<evidence type="ECO:0000313" key="1">
    <source>
        <dbReference type="EMBL" id="AWK15080.1"/>
    </source>
</evidence>
<dbReference type="EMBL" id="CP021659">
    <property type="protein sequence ID" value="AWK15080.1"/>
    <property type="molecule type" value="Genomic_DNA"/>
</dbReference>
<dbReference type="AlphaFoldDB" id="A0A2U8I7E0"/>
<accession>A0A2U8I7E0</accession>
<evidence type="ECO:0000313" key="2">
    <source>
        <dbReference type="Proteomes" id="UP000261875"/>
    </source>
</evidence>